<evidence type="ECO:0000256" key="4">
    <source>
        <dbReference type="PROSITE-ProRule" id="PRU00236"/>
    </source>
</evidence>
<evidence type="ECO:0000313" key="6">
    <source>
        <dbReference type="EMBL" id="AXF54859.1"/>
    </source>
</evidence>
<name>A0A345BV78_9BACI</name>
<dbReference type="Proteomes" id="UP000252100">
    <property type="component" value="Chromosome"/>
</dbReference>
<dbReference type="KEGG" id="rue:DT065_01720"/>
<organism evidence="6 7">
    <name type="scientific">Salicibibacter kimchii</name>
    <dbReference type="NCBI Taxonomy" id="2099786"/>
    <lineage>
        <taxon>Bacteria</taxon>
        <taxon>Bacillati</taxon>
        <taxon>Bacillota</taxon>
        <taxon>Bacilli</taxon>
        <taxon>Bacillales</taxon>
        <taxon>Bacillaceae</taxon>
        <taxon>Salicibibacter</taxon>
    </lineage>
</organism>
<evidence type="ECO:0000256" key="1">
    <source>
        <dbReference type="ARBA" id="ARBA00012928"/>
    </source>
</evidence>
<dbReference type="SUPFAM" id="SSF52467">
    <property type="entry name" value="DHS-like NAD/FAD-binding domain"/>
    <property type="match status" value="1"/>
</dbReference>
<dbReference type="EC" id="2.3.1.286" evidence="1"/>
<keyword evidence="4" id="KW-0862">Zinc</keyword>
<feature type="binding site" evidence="4">
    <location>
        <position position="138"/>
    </location>
    <ligand>
        <name>Zn(2+)</name>
        <dbReference type="ChEBI" id="CHEBI:29105"/>
    </ligand>
</feature>
<sequence>MVEHPKRLAILTGAGMSTESGVPDFRSQTGLWANHDPMQTATVQVLEDQYDTFHAFYGNRLERLQAIEPHNGHAIITEWQKKGIVSVIATQNVDQLHQESGSENVAELHGNLREYKCHDCREEVKQKDFIAKKHCHRCGGKLRPNIVLFGEQLPMQTWEYAAKCIRESDVLVVIGTSLQVAPVNQLPELAPNERIYINEEIDTPIPFTRTIQAKAGEGLQRLSKEWHI</sequence>
<dbReference type="InterPro" id="IPR026590">
    <property type="entry name" value="Ssirtuin_cat_dom"/>
</dbReference>
<dbReference type="Gene3D" id="3.30.1600.10">
    <property type="entry name" value="SIR2/SIRT2 'Small Domain"/>
    <property type="match status" value="1"/>
</dbReference>
<dbReference type="CDD" id="cd01407">
    <property type="entry name" value="SIR2-fam"/>
    <property type="match status" value="1"/>
</dbReference>
<evidence type="ECO:0000259" key="5">
    <source>
        <dbReference type="PROSITE" id="PS50305"/>
    </source>
</evidence>
<reference evidence="6 7" key="1">
    <citation type="journal article" date="2018" name="J. Microbiol.">
        <title>Salicibibacter kimchii gen. nov., sp. nov., a moderately halophilic and alkalitolerant bacterium in the family Bacillaceae, isolated from kimchi.</title>
        <authorList>
            <person name="Jang J.Y."/>
            <person name="Oh Y.J."/>
            <person name="Lim S.K."/>
            <person name="Park H.K."/>
            <person name="Lee C."/>
            <person name="Kim J.Y."/>
            <person name="Lee M.A."/>
            <person name="Choi H.J."/>
        </authorList>
    </citation>
    <scope>NUCLEOTIDE SEQUENCE [LARGE SCALE GENOMIC DNA]</scope>
    <source>
        <strain evidence="6 7">NKC1-1</strain>
    </source>
</reference>
<keyword evidence="4" id="KW-0479">Metal-binding</keyword>
<dbReference type="GO" id="GO:0017136">
    <property type="term" value="F:histone deacetylase activity, NAD-dependent"/>
    <property type="evidence" value="ECO:0007669"/>
    <property type="project" value="TreeGrafter"/>
</dbReference>
<feature type="binding site" evidence="4">
    <location>
        <position position="117"/>
    </location>
    <ligand>
        <name>Zn(2+)</name>
        <dbReference type="ChEBI" id="CHEBI:29105"/>
    </ligand>
</feature>
<keyword evidence="7" id="KW-1185">Reference proteome</keyword>
<proteinExistence type="predicted"/>
<keyword evidence="3" id="KW-0520">NAD</keyword>
<evidence type="ECO:0000256" key="2">
    <source>
        <dbReference type="ARBA" id="ARBA00022679"/>
    </source>
</evidence>
<dbReference type="OrthoDB" id="9800582at2"/>
<keyword evidence="2" id="KW-0808">Transferase</keyword>
<dbReference type="InterPro" id="IPR026591">
    <property type="entry name" value="Sirtuin_cat_small_dom_sf"/>
</dbReference>
<dbReference type="PANTHER" id="PTHR11085:SF4">
    <property type="entry name" value="NAD-DEPENDENT PROTEIN DEACYLASE"/>
    <property type="match status" value="1"/>
</dbReference>
<dbReference type="PROSITE" id="PS50305">
    <property type="entry name" value="SIRTUIN"/>
    <property type="match status" value="1"/>
</dbReference>
<evidence type="ECO:0000313" key="7">
    <source>
        <dbReference type="Proteomes" id="UP000252100"/>
    </source>
</evidence>
<feature type="domain" description="Deacetylase sirtuin-type" evidence="5">
    <location>
        <begin position="1"/>
        <end position="228"/>
    </location>
</feature>
<dbReference type="RefSeq" id="WP_114370314.1">
    <property type="nucleotide sequence ID" value="NZ_CP031092.1"/>
</dbReference>
<dbReference type="PANTHER" id="PTHR11085">
    <property type="entry name" value="NAD-DEPENDENT PROTEIN DEACYLASE SIRTUIN-5, MITOCHONDRIAL-RELATED"/>
    <property type="match status" value="1"/>
</dbReference>
<feature type="binding site" evidence="4">
    <location>
        <position position="120"/>
    </location>
    <ligand>
        <name>Zn(2+)</name>
        <dbReference type="ChEBI" id="CHEBI:29105"/>
    </ligand>
</feature>
<dbReference type="Pfam" id="PF02146">
    <property type="entry name" value="SIR2"/>
    <property type="match status" value="1"/>
</dbReference>
<evidence type="ECO:0000256" key="3">
    <source>
        <dbReference type="ARBA" id="ARBA00023027"/>
    </source>
</evidence>
<gene>
    <name evidence="6" type="ORF">DT065_01720</name>
</gene>
<dbReference type="GO" id="GO:0070403">
    <property type="term" value="F:NAD+ binding"/>
    <property type="evidence" value="ECO:0007669"/>
    <property type="project" value="InterPro"/>
</dbReference>
<accession>A0A345BV78</accession>
<dbReference type="InterPro" id="IPR003000">
    <property type="entry name" value="Sirtuin"/>
</dbReference>
<feature type="active site" description="Proton acceptor" evidence="4">
    <location>
        <position position="109"/>
    </location>
</feature>
<protein>
    <recommendedName>
        <fullName evidence="1">protein acetyllysine N-acetyltransferase</fullName>
        <ecNumber evidence="1">2.3.1.286</ecNumber>
    </recommendedName>
</protein>
<dbReference type="InterPro" id="IPR050134">
    <property type="entry name" value="NAD-dep_sirtuin_deacylases"/>
</dbReference>
<dbReference type="EMBL" id="CP031092">
    <property type="protein sequence ID" value="AXF54859.1"/>
    <property type="molecule type" value="Genomic_DNA"/>
</dbReference>
<dbReference type="Gene3D" id="3.40.50.1220">
    <property type="entry name" value="TPP-binding domain"/>
    <property type="match status" value="1"/>
</dbReference>
<dbReference type="GO" id="GO:0046872">
    <property type="term" value="F:metal ion binding"/>
    <property type="evidence" value="ECO:0007669"/>
    <property type="project" value="UniProtKB-KW"/>
</dbReference>
<dbReference type="InterPro" id="IPR029035">
    <property type="entry name" value="DHS-like_NAD/FAD-binding_dom"/>
</dbReference>
<dbReference type="AlphaFoldDB" id="A0A345BV78"/>
<feature type="binding site" evidence="4">
    <location>
        <position position="135"/>
    </location>
    <ligand>
        <name>Zn(2+)</name>
        <dbReference type="ChEBI" id="CHEBI:29105"/>
    </ligand>
</feature>